<gene>
    <name evidence="4 8" type="primary">proC</name>
    <name evidence="8" type="ORF">Lsed01_00801</name>
</gene>
<comment type="catalytic activity">
    <reaction evidence="4">
        <text>L-proline + NAD(+) = (S)-1-pyrroline-5-carboxylate + NADH + 2 H(+)</text>
        <dbReference type="Rhea" id="RHEA:14105"/>
        <dbReference type="ChEBI" id="CHEBI:15378"/>
        <dbReference type="ChEBI" id="CHEBI:17388"/>
        <dbReference type="ChEBI" id="CHEBI:57540"/>
        <dbReference type="ChEBI" id="CHEBI:57945"/>
        <dbReference type="ChEBI" id="CHEBI:60039"/>
        <dbReference type="EC" id="1.5.1.2"/>
    </reaction>
</comment>
<dbReference type="SUPFAM" id="SSF51735">
    <property type="entry name" value="NAD(P)-binding Rossmann-fold domains"/>
    <property type="match status" value="1"/>
</dbReference>
<reference evidence="8 9" key="1">
    <citation type="submission" date="2024-02" db="EMBL/GenBank/DDBJ databases">
        <title>Lysinimicrobium sediminis NBRC 112286.</title>
        <authorList>
            <person name="Ichikawa N."/>
            <person name="Katano-Makiyama Y."/>
            <person name="Hidaka K."/>
        </authorList>
    </citation>
    <scope>NUCLEOTIDE SEQUENCE [LARGE SCALE GENOMIC DNA]</scope>
    <source>
        <strain evidence="8 9">NBRC 112286</strain>
    </source>
</reference>
<evidence type="ECO:0000259" key="7">
    <source>
        <dbReference type="Pfam" id="PF14748"/>
    </source>
</evidence>
<evidence type="ECO:0000256" key="3">
    <source>
        <dbReference type="ARBA" id="ARBA00023002"/>
    </source>
</evidence>
<keyword evidence="4" id="KW-0641">Proline biosynthesis</keyword>
<dbReference type="InterPro" id="IPR029036">
    <property type="entry name" value="P5CR_dimer"/>
</dbReference>
<sequence length="280" mass="27890">MSTPASPLSEHPSVAVIGGGVMGETLVSAMRVAGWPGSSITVVDRNAERLATLADAHEVATAGAAAEAAAGAGVVLLAVKPQQMAEVLDEISAAVTPGTLVVTVAAALPSSFYERHLPAGTPVVRVMPNTPAVVGRGATSVSAGAAATDDHLALVETMLQATGLVVRVPEENIDAVIAVAGSAPAYFFAVVEALTEAGVMQGLDRELASTLAQQTFTGAAQLLAESGDTPQELRRRVSSPGGTTLAALDAMTHAGLQGVISAGANAAVSRSKELGAELAG</sequence>
<dbReference type="Gene3D" id="3.40.50.720">
    <property type="entry name" value="NAD(P)-binding Rossmann-like Domain"/>
    <property type="match status" value="1"/>
</dbReference>
<comment type="function">
    <text evidence="4">Catalyzes the reduction of 1-pyrroline-5-carboxylate (PCA) to L-proline.</text>
</comment>
<comment type="catalytic activity">
    <reaction evidence="4">
        <text>L-proline + NADP(+) = (S)-1-pyrroline-5-carboxylate + NADPH + 2 H(+)</text>
        <dbReference type="Rhea" id="RHEA:14109"/>
        <dbReference type="ChEBI" id="CHEBI:15378"/>
        <dbReference type="ChEBI" id="CHEBI:17388"/>
        <dbReference type="ChEBI" id="CHEBI:57783"/>
        <dbReference type="ChEBI" id="CHEBI:58349"/>
        <dbReference type="ChEBI" id="CHEBI:60039"/>
        <dbReference type="EC" id="1.5.1.2"/>
    </reaction>
</comment>
<dbReference type="Proteomes" id="UP001426770">
    <property type="component" value="Unassembled WGS sequence"/>
</dbReference>
<dbReference type="SUPFAM" id="SSF48179">
    <property type="entry name" value="6-phosphogluconate dehydrogenase C-terminal domain-like"/>
    <property type="match status" value="1"/>
</dbReference>
<keyword evidence="4" id="KW-0963">Cytoplasm</keyword>
<dbReference type="NCBIfam" id="TIGR00112">
    <property type="entry name" value="proC"/>
    <property type="match status" value="1"/>
</dbReference>
<dbReference type="PANTHER" id="PTHR11645:SF0">
    <property type="entry name" value="PYRROLINE-5-CARBOXYLATE REDUCTASE 3"/>
    <property type="match status" value="1"/>
</dbReference>
<dbReference type="Pfam" id="PF03807">
    <property type="entry name" value="F420_oxidored"/>
    <property type="match status" value="1"/>
</dbReference>
<dbReference type="HAMAP" id="MF_01925">
    <property type="entry name" value="P5C_reductase"/>
    <property type="match status" value="1"/>
</dbReference>
<evidence type="ECO:0000259" key="6">
    <source>
        <dbReference type="Pfam" id="PF03807"/>
    </source>
</evidence>
<comment type="similarity">
    <text evidence="1 4">Belongs to the pyrroline-5-carboxylate reductase family.</text>
</comment>
<organism evidence="8 9">
    <name type="scientific">Demequina sediminis</name>
    <dbReference type="NCBI Taxonomy" id="1930058"/>
    <lineage>
        <taxon>Bacteria</taxon>
        <taxon>Bacillati</taxon>
        <taxon>Actinomycetota</taxon>
        <taxon>Actinomycetes</taxon>
        <taxon>Micrococcales</taxon>
        <taxon>Demequinaceae</taxon>
        <taxon>Demequina</taxon>
    </lineage>
</organism>
<dbReference type="RefSeq" id="WP_345378697.1">
    <property type="nucleotide sequence ID" value="NZ_BAABRR010000003.1"/>
</dbReference>
<evidence type="ECO:0000313" key="9">
    <source>
        <dbReference type="Proteomes" id="UP001426770"/>
    </source>
</evidence>
<keyword evidence="4" id="KW-0028">Amino-acid biosynthesis</keyword>
<comment type="subcellular location">
    <subcellularLocation>
        <location evidence="4">Cytoplasm</location>
    </subcellularLocation>
</comment>
<name>A0ABP9WEV5_9MICO</name>
<dbReference type="EMBL" id="BAABRR010000003">
    <property type="protein sequence ID" value="GAA5518376.1"/>
    <property type="molecule type" value="Genomic_DNA"/>
</dbReference>
<evidence type="ECO:0000256" key="4">
    <source>
        <dbReference type="HAMAP-Rule" id="MF_01925"/>
    </source>
</evidence>
<dbReference type="InterPro" id="IPR000304">
    <property type="entry name" value="Pyrroline-COOH_reductase"/>
</dbReference>
<dbReference type="PIRSF" id="PIRSF000193">
    <property type="entry name" value="Pyrrol-5-carb_rd"/>
    <property type="match status" value="1"/>
</dbReference>
<dbReference type="InterPro" id="IPR036291">
    <property type="entry name" value="NAD(P)-bd_dom_sf"/>
</dbReference>
<dbReference type="InterPro" id="IPR008927">
    <property type="entry name" value="6-PGluconate_DH-like_C_sf"/>
</dbReference>
<evidence type="ECO:0000256" key="5">
    <source>
        <dbReference type="NCBIfam" id="TIGR00112"/>
    </source>
</evidence>
<dbReference type="EC" id="1.5.1.2" evidence="4 5"/>
<proteinExistence type="inferred from homology"/>
<dbReference type="Gene3D" id="1.10.3730.10">
    <property type="entry name" value="ProC C-terminal domain-like"/>
    <property type="match status" value="1"/>
</dbReference>
<keyword evidence="9" id="KW-1185">Reference proteome</keyword>
<comment type="caution">
    <text evidence="8">The sequence shown here is derived from an EMBL/GenBank/DDBJ whole genome shotgun (WGS) entry which is preliminary data.</text>
</comment>
<evidence type="ECO:0000256" key="2">
    <source>
        <dbReference type="ARBA" id="ARBA00022857"/>
    </source>
</evidence>
<keyword evidence="3 4" id="KW-0560">Oxidoreductase</keyword>
<feature type="domain" description="Pyrroline-5-carboxylate reductase catalytic N-terminal" evidence="6">
    <location>
        <begin position="14"/>
        <end position="106"/>
    </location>
</feature>
<feature type="domain" description="Pyrroline-5-carboxylate reductase dimerisation" evidence="7">
    <location>
        <begin position="170"/>
        <end position="274"/>
    </location>
</feature>
<dbReference type="InterPro" id="IPR028939">
    <property type="entry name" value="P5C_Rdtase_cat_N"/>
</dbReference>
<protein>
    <recommendedName>
        <fullName evidence="4 5">Pyrroline-5-carboxylate reductase</fullName>
        <shortName evidence="4">P5C reductase</shortName>
        <shortName evidence="4">P5CR</shortName>
        <ecNumber evidence="4 5">1.5.1.2</ecNumber>
    </recommendedName>
    <alternativeName>
        <fullName evidence="4">PCA reductase</fullName>
    </alternativeName>
</protein>
<dbReference type="PANTHER" id="PTHR11645">
    <property type="entry name" value="PYRROLINE-5-CARBOXYLATE REDUCTASE"/>
    <property type="match status" value="1"/>
</dbReference>
<accession>A0ABP9WEV5</accession>
<comment type="pathway">
    <text evidence="4">Amino-acid biosynthesis; L-proline biosynthesis; L-proline from L-glutamate 5-semialdehyde: step 1/1.</text>
</comment>
<keyword evidence="2 4" id="KW-0521">NADP</keyword>
<dbReference type="Pfam" id="PF14748">
    <property type="entry name" value="P5CR_dimer"/>
    <property type="match status" value="1"/>
</dbReference>
<evidence type="ECO:0000313" key="8">
    <source>
        <dbReference type="EMBL" id="GAA5518376.1"/>
    </source>
</evidence>
<evidence type="ECO:0000256" key="1">
    <source>
        <dbReference type="ARBA" id="ARBA00005525"/>
    </source>
</evidence>